<protein>
    <recommendedName>
        <fullName evidence="3">Reverse transcriptase</fullName>
    </recommendedName>
</protein>
<dbReference type="OMA" id="EHQSNIG"/>
<comment type="caution">
    <text evidence="1">The sequence shown here is derived from an EMBL/GenBank/DDBJ whole genome shotgun (WGS) entry which is preliminary data.</text>
</comment>
<organism evidence="1 2">
    <name type="scientific">Taxus chinensis</name>
    <name type="common">Chinese yew</name>
    <name type="synonym">Taxus wallichiana var. chinensis</name>
    <dbReference type="NCBI Taxonomy" id="29808"/>
    <lineage>
        <taxon>Eukaryota</taxon>
        <taxon>Viridiplantae</taxon>
        <taxon>Streptophyta</taxon>
        <taxon>Embryophyta</taxon>
        <taxon>Tracheophyta</taxon>
        <taxon>Spermatophyta</taxon>
        <taxon>Pinopsida</taxon>
        <taxon>Pinidae</taxon>
        <taxon>Conifers II</taxon>
        <taxon>Cupressales</taxon>
        <taxon>Taxaceae</taxon>
        <taxon>Taxus</taxon>
    </lineage>
</organism>
<evidence type="ECO:0008006" key="3">
    <source>
        <dbReference type="Google" id="ProtNLM"/>
    </source>
</evidence>
<proteinExistence type="predicted"/>
<name>A0AA38FB81_TAXCH</name>
<dbReference type="AlphaFoldDB" id="A0AA38FB81"/>
<gene>
    <name evidence="1" type="ORF">KI387_039906</name>
</gene>
<evidence type="ECO:0000313" key="1">
    <source>
        <dbReference type="EMBL" id="KAH9296318.1"/>
    </source>
</evidence>
<dbReference type="EMBL" id="JAHRHJ020000011">
    <property type="protein sequence ID" value="KAH9296318.1"/>
    <property type="molecule type" value="Genomic_DNA"/>
</dbReference>
<reference evidence="1 2" key="1">
    <citation type="journal article" date="2021" name="Nat. Plants">
        <title>The Taxus genome provides insights into paclitaxel biosynthesis.</title>
        <authorList>
            <person name="Xiong X."/>
            <person name="Gou J."/>
            <person name="Liao Q."/>
            <person name="Li Y."/>
            <person name="Zhou Q."/>
            <person name="Bi G."/>
            <person name="Li C."/>
            <person name="Du R."/>
            <person name="Wang X."/>
            <person name="Sun T."/>
            <person name="Guo L."/>
            <person name="Liang H."/>
            <person name="Lu P."/>
            <person name="Wu Y."/>
            <person name="Zhang Z."/>
            <person name="Ro D.K."/>
            <person name="Shang Y."/>
            <person name="Huang S."/>
            <person name="Yan J."/>
        </authorList>
    </citation>
    <scope>NUCLEOTIDE SEQUENCE [LARGE SCALE GENOMIC DNA]</scope>
    <source>
        <strain evidence="1">Ta-2019</strain>
    </source>
</reference>
<evidence type="ECO:0000313" key="2">
    <source>
        <dbReference type="Proteomes" id="UP000824469"/>
    </source>
</evidence>
<keyword evidence="2" id="KW-1185">Reference proteome</keyword>
<accession>A0AA38FB81</accession>
<feature type="non-terminal residue" evidence="1">
    <location>
        <position position="51"/>
    </location>
</feature>
<dbReference type="Proteomes" id="UP000824469">
    <property type="component" value="Unassembled WGS sequence"/>
</dbReference>
<feature type="non-terminal residue" evidence="1">
    <location>
        <position position="1"/>
    </location>
</feature>
<sequence length="51" mass="6123">SKQRQTLDRAMEEELNQIEKNEIWELVPRPKDKNVIGAKWVFRNKLNEDGQ</sequence>